<evidence type="ECO:0000256" key="3">
    <source>
        <dbReference type="ARBA" id="ARBA00022801"/>
    </source>
</evidence>
<dbReference type="EMBL" id="JAKELO010000002">
    <property type="protein sequence ID" value="MDE4907579.1"/>
    <property type="molecule type" value="Genomic_DNA"/>
</dbReference>
<comment type="cofactor">
    <cofactor evidence="4">
        <name>a divalent metal cation</name>
        <dbReference type="ChEBI" id="CHEBI:60240"/>
    </cofactor>
    <text evidence="4">Binds 1 divalent metal cation per subunit.</text>
</comment>
<evidence type="ECO:0000259" key="5">
    <source>
        <dbReference type="Pfam" id="PF01975"/>
    </source>
</evidence>
<feature type="binding site" evidence="4">
    <location>
        <position position="11"/>
    </location>
    <ligand>
        <name>a divalent metal cation</name>
        <dbReference type="ChEBI" id="CHEBI:60240"/>
    </ligand>
</feature>
<dbReference type="PANTHER" id="PTHR30457">
    <property type="entry name" value="5'-NUCLEOTIDASE SURE"/>
    <property type="match status" value="1"/>
</dbReference>
<keyword evidence="4" id="KW-0547">Nucleotide-binding</keyword>
<dbReference type="InterPro" id="IPR030048">
    <property type="entry name" value="SurE"/>
</dbReference>
<dbReference type="AlphaFoldDB" id="A0A9Q4KS32"/>
<keyword evidence="4" id="KW-0963">Cytoplasm</keyword>
<keyword evidence="3 4" id="KW-0378">Hydrolase</keyword>
<feature type="binding site" evidence="4">
    <location>
        <position position="95"/>
    </location>
    <ligand>
        <name>a divalent metal cation</name>
        <dbReference type="ChEBI" id="CHEBI:60240"/>
    </ligand>
</feature>
<dbReference type="GO" id="GO:0046872">
    <property type="term" value="F:metal ion binding"/>
    <property type="evidence" value="ECO:0007669"/>
    <property type="project" value="UniProtKB-UniRule"/>
</dbReference>
<feature type="domain" description="Survival protein SurE-like phosphatase/nucleotidase" evidence="5">
    <location>
        <begin position="5"/>
        <end position="193"/>
    </location>
</feature>
<feature type="binding site" evidence="4">
    <location>
        <position position="10"/>
    </location>
    <ligand>
        <name>a divalent metal cation</name>
        <dbReference type="ChEBI" id="CHEBI:60240"/>
    </ligand>
</feature>
<dbReference type="SUPFAM" id="SSF64167">
    <property type="entry name" value="SurE-like"/>
    <property type="match status" value="1"/>
</dbReference>
<dbReference type="PANTHER" id="PTHR30457:SF0">
    <property type="entry name" value="PHOSPHATASE, PUTATIVE (AFU_ORTHOLOGUE AFUA_4G01070)-RELATED"/>
    <property type="match status" value="1"/>
</dbReference>
<sequence length="263" mass="28426">MRPKILLTNDDGVTSEGLWAAYDALTPFADVTVVAPSTQQSAVGRSISIFEPIRVTKIPMHNTEAYSVGGKPTDSVIIGIYSLNLKPDLVVSGINIGENLSFESIMTSGTVGAALEASNQGVPSIAFSLEVEDQGKKFDDPRYSDENFGTSKTAIIDICKRLLKDGFPQSTDVVNVNIPAEVKGGYEITHLAEKLFFTGVEERADPRGRPYYWINGPLCSDAEDGTDVHAIHEGRISITPITLDCTAYSGKAGLEKLFYDELS</sequence>
<dbReference type="GO" id="GO:0005737">
    <property type="term" value="C:cytoplasm"/>
    <property type="evidence" value="ECO:0007669"/>
    <property type="project" value="UniProtKB-SubCell"/>
</dbReference>
<feature type="binding site" evidence="4">
    <location>
        <position position="41"/>
    </location>
    <ligand>
        <name>a divalent metal cation</name>
        <dbReference type="ChEBI" id="CHEBI:60240"/>
    </ligand>
</feature>
<dbReference type="RefSeq" id="WP_274924227.1">
    <property type="nucleotide sequence ID" value="NZ_JAKELO010000002.1"/>
</dbReference>
<evidence type="ECO:0000313" key="7">
    <source>
        <dbReference type="Proteomes" id="UP001143747"/>
    </source>
</evidence>
<gene>
    <name evidence="4 6" type="primary">surE</name>
    <name evidence="6" type="ORF">L0665_02990</name>
</gene>
<reference evidence="6" key="1">
    <citation type="submission" date="2022-01" db="EMBL/GenBank/DDBJ databases">
        <title>Draft genome of Methanogenium marinum DSM 15558.</title>
        <authorList>
            <person name="Chen S.-C."/>
            <person name="You Y.-T."/>
        </authorList>
    </citation>
    <scope>NUCLEOTIDE SEQUENCE</scope>
    <source>
        <strain evidence="6">DSM 15558</strain>
    </source>
</reference>
<dbReference type="Proteomes" id="UP001143747">
    <property type="component" value="Unassembled WGS sequence"/>
</dbReference>
<keyword evidence="7" id="KW-1185">Reference proteome</keyword>
<dbReference type="InterPro" id="IPR036523">
    <property type="entry name" value="SurE-like_sf"/>
</dbReference>
<dbReference type="GO" id="GO:0008253">
    <property type="term" value="F:5'-nucleotidase activity"/>
    <property type="evidence" value="ECO:0007669"/>
    <property type="project" value="UniProtKB-UniRule"/>
</dbReference>
<evidence type="ECO:0000256" key="2">
    <source>
        <dbReference type="ARBA" id="ARBA00022723"/>
    </source>
</evidence>
<evidence type="ECO:0000256" key="1">
    <source>
        <dbReference type="ARBA" id="ARBA00011062"/>
    </source>
</evidence>
<protein>
    <recommendedName>
        <fullName evidence="4">5'-nucleotidase SurE</fullName>
        <ecNumber evidence="4">3.1.3.5</ecNumber>
    </recommendedName>
    <alternativeName>
        <fullName evidence="4">Nucleoside 5'-monophosphate phosphohydrolase</fullName>
    </alternativeName>
</protein>
<dbReference type="InterPro" id="IPR002828">
    <property type="entry name" value="SurE-like_Pase/nucleotidase"/>
</dbReference>
<dbReference type="HAMAP" id="MF_00060">
    <property type="entry name" value="SurE"/>
    <property type="match status" value="1"/>
</dbReference>
<keyword evidence="2 4" id="KW-0479">Metal-binding</keyword>
<comment type="catalytic activity">
    <reaction evidence="4">
        <text>a ribonucleoside 5'-phosphate + H2O = a ribonucleoside + phosphate</text>
        <dbReference type="Rhea" id="RHEA:12484"/>
        <dbReference type="ChEBI" id="CHEBI:15377"/>
        <dbReference type="ChEBI" id="CHEBI:18254"/>
        <dbReference type="ChEBI" id="CHEBI:43474"/>
        <dbReference type="ChEBI" id="CHEBI:58043"/>
        <dbReference type="EC" id="3.1.3.5"/>
    </reaction>
</comment>
<evidence type="ECO:0000313" key="6">
    <source>
        <dbReference type="EMBL" id="MDE4907579.1"/>
    </source>
</evidence>
<dbReference type="Gene3D" id="3.40.1210.10">
    <property type="entry name" value="Survival protein SurE-like phosphatase/nucleotidase"/>
    <property type="match status" value="1"/>
</dbReference>
<comment type="subcellular location">
    <subcellularLocation>
        <location evidence="4">Cytoplasm</location>
    </subcellularLocation>
</comment>
<dbReference type="NCBIfam" id="NF001491">
    <property type="entry name" value="PRK00346.2-1"/>
    <property type="match status" value="1"/>
</dbReference>
<comment type="similarity">
    <text evidence="1 4">Belongs to the SurE nucleotidase family.</text>
</comment>
<accession>A0A9Q4KS32</accession>
<comment type="function">
    <text evidence="4">Nucleotidase that shows phosphatase activity on nucleoside 5'-monophosphates.</text>
</comment>
<organism evidence="6 7">
    <name type="scientific">Methanogenium marinum</name>
    <dbReference type="NCBI Taxonomy" id="348610"/>
    <lineage>
        <taxon>Archaea</taxon>
        <taxon>Methanobacteriati</taxon>
        <taxon>Methanobacteriota</taxon>
        <taxon>Stenosarchaea group</taxon>
        <taxon>Methanomicrobia</taxon>
        <taxon>Methanomicrobiales</taxon>
        <taxon>Methanomicrobiaceae</taxon>
        <taxon>Methanogenium</taxon>
    </lineage>
</organism>
<dbReference type="EC" id="3.1.3.5" evidence="4"/>
<dbReference type="GO" id="GO:0000166">
    <property type="term" value="F:nucleotide binding"/>
    <property type="evidence" value="ECO:0007669"/>
    <property type="project" value="UniProtKB-KW"/>
</dbReference>
<evidence type="ECO:0000256" key="4">
    <source>
        <dbReference type="HAMAP-Rule" id="MF_00060"/>
    </source>
</evidence>
<comment type="caution">
    <text evidence="6">The sequence shown here is derived from an EMBL/GenBank/DDBJ whole genome shotgun (WGS) entry which is preliminary data.</text>
</comment>
<name>A0A9Q4KS32_9EURY</name>
<proteinExistence type="inferred from homology"/>
<dbReference type="NCBIfam" id="TIGR00087">
    <property type="entry name" value="surE"/>
    <property type="match status" value="1"/>
</dbReference>
<dbReference type="Pfam" id="PF01975">
    <property type="entry name" value="SurE"/>
    <property type="match status" value="1"/>
</dbReference>